<dbReference type="GO" id="GO:0046872">
    <property type="term" value="F:metal ion binding"/>
    <property type="evidence" value="ECO:0007669"/>
    <property type="project" value="UniProtKB-UniRule"/>
</dbReference>
<reference evidence="14 15" key="1">
    <citation type="submission" date="2020-04" db="EMBL/GenBank/DDBJ databases">
        <authorList>
            <person name="Hogendoorn C."/>
        </authorList>
    </citation>
    <scope>NUCLEOTIDE SEQUENCE [LARGE SCALE GENOMIC DNA]</scope>
    <source>
        <strain evidence="14">COOX1</strain>
    </source>
</reference>
<keyword evidence="14" id="KW-0560">Oxidoreductase</keyword>
<evidence type="ECO:0000256" key="9">
    <source>
        <dbReference type="ARBA" id="ARBA00022982"/>
    </source>
</evidence>
<dbReference type="PIRSF" id="PIRSF006446">
    <property type="entry name" value="Cyt_quinol_oxidase_1"/>
    <property type="match status" value="1"/>
</dbReference>
<protein>
    <submittedName>
        <fullName evidence="14">Cytochrome bb' ubiquinol oxidase (Subunit I)</fullName>
        <ecNumber evidence="14">1.10.3.-</ecNumber>
    </submittedName>
</protein>
<keyword evidence="10 13" id="KW-1133">Transmembrane helix</keyword>
<keyword evidence="5" id="KW-0997">Cell inner membrane</keyword>
<feature type="transmembrane region" description="Helical" evidence="13">
    <location>
        <begin position="245"/>
        <end position="265"/>
    </location>
</feature>
<keyword evidence="11 13" id="KW-0408">Iron</keyword>
<evidence type="ECO:0000256" key="6">
    <source>
        <dbReference type="ARBA" id="ARBA00022617"/>
    </source>
</evidence>
<evidence type="ECO:0000256" key="8">
    <source>
        <dbReference type="ARBA" id="ARBA00022723"/>
    </source>
</evidence>
<evidence type="ECO:0000256" key="11">
    <source>
        <dbReference type="ARBA" id="ARBA00023004"/>
    </source>
</evidence>
<feature type="transmembrane region" description="Helical" evidence="13">
    <location>
        <begin position="206"/>
        <end position="233"/>
    </location>
</feature>
<feature type="transmembrane region" description="Helical" evidence="13">
    <location>
        <begin position="423"/>
        <end position="452"/>
    </location>
</feature>
<evidence type="ECO:0000256" key="12">
    <source>
        <dbReference type="ARBA" id="ARBA00023136"/>
    </source>
</evidence>
<evidence type="ECO:0000256" key="7">
    <source>
        <dbReference type="ARBA" id="ARBA00022692"/>
    </source>
</evidence>
<evidence type="ECO:0000256" key="13">
    <source>
        <dbReference type="PIRNR" id="PIRNR006446"/>
    </source>
</evidence>
<sequence length="483" mass="54273">MPLISGKVVDGTRYQLKEFFGFRKGRVEVAEVILLSRIQFAVTVIYHFLFVPLTLGLVVLVALMETRYARTGNELYRRMADYWGKLFTINFALGIVTGITMEFQFGTNWSEYSKFMGDIFGSPLAIEALLAFFLESTFIGVWLFGKERFPKLRALSMWMVAIGTNISALWIITANGFMQNPVGYTIQDGRIKLESFLQVVTNSYTWYMFFHTVLASYIVGAFFVLGVSAYHLLRKQHVEFYKKSFQFGLVMALVATLAVPLVGHFQGIHTAKVQPAKAAAFEAVWESGPNQPFTVFSIPDPANERNLLDWGKIPGVGSLMYTNSFSGYVTGLKDIPADQRPNVPAVFWSFRFMVGLGFLFLGLAWYGLYLWRKGRLLDSRRYLKLLLYSIPLPYVAINLGWVVTEMGRQPWIVYGLMKTSQAVSPIALGDILFSLTGLVVFYTSLIVADVYLLHKYAVRGPVDPPAEGSVKRGGKTPAHAAQV</sequence>
<dbReference type="GO" id="GO:0005886">
    <property type="term" value="C:plasma membrane"/>
    <property type="evidence" value="ECO:0007669"/>
    <property type="project" value="UniProtKB-SubCell"/>
</dbReference>
<comment type="subcellular location">
    <subcellularLocation>
        <location evidence="1">Cell inner membrane</location>
        <topology evidence="1">Multi-pass membrane protein</topology>
    </subcellularLocation>
    <subcellularLocation>
        <location evidence="13">Cell membrane</location>
    </subcellularLocation>
</comment>
<dbReference type="Pfam" id="PF01654">
    <property type="entry name" value="Cyt_bd_oxida_I"/>
    <property type="match status" value="1"/>
</dbReference>
<dbReference type="EMBL" id="LR792683">
    <property type="protein sequence ID" value="CAB3391257.1"/>
    <property type="molecule type" value="Genomic_DNA"/>
</dbReference>
<name>A0A6F9E4C0_9BACL</name>
<evidence type="ECO:0000313" key="15">
    <source>
        <dbReference type="Proteomes" id="UP000502196"/>
    </source>
</evidence>
<keyword evidence="12 13" id="KW-0472">Membrane</keyword>
<dbReference type="GO" id="GO:0070069">
    <property type="term" value="C:cytochrome complex"/>
    <property type="evidence" value="ECO:0007669"/>
    <property type="project" value="UniProtKB-UniRule"/>
</dbReference>
<dbReference type="GO" id="GO:0020037">
    <property type="term" value="F:heme binding"/>
    <property type="evidence" value="ECO:0007669"/>
    <property type="project" value="TreeGrafter"/>
</dbReference>
<dbReference type="EC" id="1.10.3.-" evidence="14"/>
<evidence type="ECO:0000256" key="4">
    <source>
        <dbReference type="ARBA" id="ARBA00022475"/>
    </source>
</evidence>
<keyword evidence="4 13" id="KW-1003">Cell membrane</keyword>
<evidence type="ECO:0000313" key="14">
    <source>
        <dbReference type="EMBL" id="CAB3391257.1"/>
    </source>
</evidence>
<dbReference type="Proteomes" id="UP000502196">
    <property type="component" value="Chromosome"/>
</dbReference>
<keyword evidence="7 13" id="KW-0812">Transmembrane</keyword>
<dbReference type="AlphaFoldDB" id="A0A6F9E4C0"/>
<feature type="transmembrane region" description="Helical" evidence="13">
    <location>
        <begin position="125"/>
        <end position="145"/>
    </location>
</feature>
<evidence type="ECO:0000256" key="3">
    <source>
        <dbReference type="ARBA" id="ARBA00022448"/>
    </source>
</evidence>
<feature type="transmembrane region" description="Helical" evidence="13">
    <location>
        <begin position="86"/>
        <end position="105"/>
    </location>
</feature>
<dbReference type="GO" id="GO:0009055">
    <property type="term" value="F:electron transfer activity"/>
    <property type="evidence" value="ECO:0007669"/>
    <property type="project" value="UniProtKB-UniRule"/>
</dbReference>
<comment type="similarity">
    <text evidence="2 13">Belongs to the cytochrome ubiquinol oxidase subunit 1 family.</text>
</comment>
<gene>
    <name evidence="14" type="primary">cydA</name>
    <name evidence="14" type="ORF">COOX1_0821</name>
</gene>
<keyword evidence="3 13" id="KW-0813">Transport</keyword>
<feature type="transmembrane region" description="Helical" evidence="13">
    <location>
        <begin position="348"/>
        <end position="371"/>
    </location>
</feature>
<keyword evidence="9 13" id="KW-0249">Electron transport</keyword>
<feature type="transmembrane region" description="Helical" evidence="13">
    <location>
        <begin position="44"/>
        <end position="65"/>
    </location>
</feature>
<keyword evidence="6 13" id="KW-0349">Heme</keyword>
<proteinExistence type="inferred from homology"/>
<feature type="transmembrane region" description="Helical" evidence="13">
    <location>
        <begin position="383"/>
        <end position="403"/>
    </location>
</feature>
<feature type="transmembrane region" description="Helical" evidence="13">
    <location>
        <begin position="157"/>
        <end position="178"/>
    </location>
</feature>
<evidence type="ECO:0000256" key="5">
    <source>
        <dbReference type="ARBA" id="ARBA00022519"/>
    </source>
</evidence>
<accession>A0A6F9E4C0</accession>
<dbReference type="PANTHER" id="PTHR30365:SF0">
    <property type="entry name" value="CYTOCHROME BD-I UBIQUINOL OXIDASE SUBUNIT 1"/>
    <property type="match status" value="1"/>
</dbReference>
<dbReference type="InterPro" id="IPR002585">
    <property type="entry name" value="Cyt-d_ubiquinol_oxidase_su_1"/>
</dbReference>
<evidence type="ECO:0000256" key="10">
    <source>
        <dbReference type="ARBA" id="ARBA00022989"/>
    </source>
</evidence>
<keyword evidence="8 13" id="KW-0479">Metal-binding</keyword>
<organism evidence="14 15">
    <name type="scientific">Kyrpidia spormannii</name>
    <dbReference type="NCBI Taxonomy" id="2055160"/>
    <lineage>
        <taxon>Bacteria</taxon>
        <taxon>Bacillati</taxon>
        <taxon>Bacillota</taxon>
        <taxon>Bacilli</taxon>
        <taxon>Bacillales</taxon>
        <taxon>Alicyclobacillaceae</taxon>
        <taxon>Kyrpidia</taxon>
    </lineage>
</organism>
<dbReference type="GO" id="GO:0019646">
    <property type="term" value="P:aerobic electron transport chain"/>
    <property type="evidence" value="ECO:0007669"/>
    <property type="project" value="InterPro"/>
</dbReference>
<dbReference type="GO" id="GO:0016682">
    <property type="term" value="F:oxidoreductase activity, acting on diphenols and related substances as donors, oxygen as acceptor"/>
    <property type="evidence" value="ECO:0007669"/>
    <property type="project" value="TreeGrafter"/>
</dbReference>
<evidence type="ECO:0000256" key="2">
    <source>
        <dbReference type="ARBA" id="ARBA00009819"/>
    </source>
</evidence>
<dbReference type="PANTHER" id="PTHR30365">
    <property type="entry name" value="CYTOCHROME D UBIQUINOL OXIDASE"/>
    <property type="match status" value="1"/>
</dbReference>
<evidence type="ECO:0000256" key="1">
    <source>
        <dbReference type="ARBA" id="ARBA00004429"/>
    </source>
</evidence>